<dbReference type="PROSITE" id="PS50297">
    <property type="entry name" value="ANK_REP_REGION"/>
    <property type="match status" value="1"/>
</dbReference>
<evidence type="ECO:0000256" key="1">
    <source>
        <dbReference type="ARBA" id="ARBA00007597"/>
    </source>
</evidence>
<keyword evidence="2" id="KW-0132">Cell division</keyword>
<dbReference type="Gene3D" id="1.25.40.20">
    <property type="entry name" value="Ankyrin repeat-containing domain"/>
    <property type="match status" value="1"/>
</dbReference>
<evidence type="ECO:0000313" key="8">
    <source>
        <dbReference type="Proteomes" id="UP000274756"/>
    </source>
</evidence>
<dbReference type="SUPFAM" id="SSF48403">
    <property type="entry name" value="Ankyrin repeat"/>
    <property type="match status" value="1"/>
</dbReference>
<evidence type="ECO:0000313" key="7">
    <source>
        <dbReference type="EMBL" id="VDN56375.1"/>
    </source>
</evidence>
<dbReference type="SMART" id="SM00248">
    <property type="entry name" value="ANK"/>
    <property type="match status" value="2"/>
</dbReference>
<dbReference type="InterPro" id="IPR056237">
    <property type="entry name" value="ANKLE2_3rd"/>
</dbReference>
<proteinExistence type="inferred from homology"/>
<evidence type="ECO:0000256" key="3">
    <source>
        <dbReference type="ARBA" id="ARBA00023043"/>
    </source>
</evidence>
<dbReference type="AlphaFoldDB" id="A0A3P7PPE3"/>
<dbReference type="Pfam" id="PF13857">
    <property type="entry name" value="Ank_5"/>
    <property type="match status" value="1"/>
</dbReference>
<keyword evidence="3 5" id="KW-0040">ANK repeat</keyword>
<evidence type="ECO:0000256" key="5">
    <source>
        <dbReference type="PROSITE-ProRule" id="PRU00023"/>
    </source>
</evidence>
<reference evidence="7 8" key="1">
    <citation type="submission" date="2018-11" db="EMBL/GenBank/DDBJ databases">
        <authorList>
            <consortium name="Pathogen Informatics"/>
        </authorList>
    </citation>
    <scope>NUCLEOTIDE SEQUENCE [LARGE SCALE GENOMIC DNA]</scope>
</reference>
<accession>A0A3P7PPE3</accession>
<name>A0A3P7PPE3_DRAME</name>
<protein>
    <recommendedName>
        <fullName evidence="6">ANKLE2 third alpha/beta domain-containing protein</fullName>
    </recommendedName>
</protein>
<dbReference type="GO" id="GO:0005783">
    <property type="term" value="C:endoplasmic reticulum"/>
    <property type="evidence" value="ECO:0007669"/>
    <property type="project" value="TreeGrafter"/>
</dbReference>
<dbReference type="InterPro" id="IPR002110">
    <property type="entry name" value="Ankyrin_rpt"/>
</dbReference>
<dbReference type="OrthoDB" id="7446186at2759"/>
<gene>
    <name evidence="7" type="ORF">DME_LOCUS6348</name>
</gene>
<dbReference type="GO" id="GO:0051301">
    <property type="term" value="P:cell division"/>
    <property type="evidence" value="ECO:0007669"/>
    <property type="project" value="UniProtKB-KW"/>
</dbReference>
<organism evidence="7 8">
    <name type="scientific">Dracunculus medinensis</name>
    <name type="common">Guinea worm</name>
    <dbReference type="NCBI Taxonomy" id="318479"/>
    <lineage>
        <taxon>Eukaryota</taxon>
        <taxon>Metazoa</taxon>
        <taxon>Ecdysozoa</taxon>
        <taxon>Nematoda</taxon>
        <taxon>Chromadorea</taxon>
        <taxon>Rhabditida</taxon>
        <taxon>Spirurina</taxon>
        <taxon>Dracunculoidea</taxon>
        <taxon>Dracunculidae</taxon>
        <taxon>Dracunculus</taxon>
    </lineage>
</organism>
<dbReference type="EMBL" id="UYYG01001155">
    <property type="protein sequence ID" value="VDN56375.1"/>
    <property type="molecule type" value="Genomic_DNA"/>
</dbReference>
<dbReference type="PANTHER" id="PTHR12349">
    <property type="entry name" value="ANKYRIN REPEAT AND LEM DOMAIN-CONTAINING PROTEIN 2"/>
    <property type="match status" value="1"/>
</dbReference>
<dbReference type="Pfam" id="PF24567">
    <property type="entry name" value="ANKLE2_3rd"/>
    <property type="match status" value="1"/>
</dbReference>
<dbReference type="PROSITE" id="PS50088">
    <property type="entry name" value="ANK_REPEAT"/>
    <property type="match status" value="1"/>
</dbReference>
<keyword evidence="4" id="KW-0131">Cell cycle</keyword>
<keyword evidence="8" id="KW-1185">Reference proteome</keyword>
<sequence>MVKVLGARFKRFMDLLGPDKELPVSVTPKNRLTLNEPSVSSPSVSRVQLNVLKRTIESKNDRDFDFLVGSNLRYLINTSGDTPTIVVEGFRYNALHIAAKVGNFHVVETIFRIITDSSALQNLYGTNEADVKMRSDFLLDAYLNTPDRGANETPLHVASKFGHINIVKFLLGFEKCDKNLKNRNGEKAIDICCARYDGEKKETITDGIKQLFFDLYVSLYRAVDDHLDVIILPSVNSTTNCQLPILLGPFVDAKTAQDFREAWAREEKKFRISDPFKGTERIGRVLAKRFCVRWMEHWKFTDGLVDLQSAEGLKMLNDYLQRARYTEKESGKIKSVTRPIRMFNDDIFEQNRTISRLANLHINEGITSEILVKERESDGSILLSPNESRQELSNEHECFYTPPSSPPPVYILDDFPSKEDDELHLVNLALIDKFWAVKEYIRAIQKIPAEERDHWPMADSPRARKRRHL</sequence>
<dbReference type="GO" id="GO:0051721">
    <property type="term" value="F:protein phosphatase 2A binding"/>
    <property type="evidence" value="ECO:0007669"/>
    <property type="project" value="TreeGrafter"/>
</dbReference>
<dbReference type="Proteomes" id="UP000274756">
    <property type="component" value="Unassembled WGS sequence"/>
</dbReference>
<dbReference type="STRING" id="318479.A0A3P7PPE3"/>
<dbReference type="PANTHER" id="PTHR12349:SF4">
    <property type="entry name" value="ANKYRIN REPEAT AND LEM DOMAIN-CONTAINING PROTEIN 2"/>
    <property type="match status" value="1"/>
</dbReference>
<evidence type="ECO:0000256" key="2">
    <source>
        <dbReference type="ARBA" id="ARBA00022618"/>
    </source>
</evidence>
<evidence type="ECO:0000259" key="6">
    <source>
        <dbReference type="Pfam" id="PF24567"/>
    </source>
</evidence>
<evidence type="ECO:0000256" key="4">
    <source>
        <dbReference type="ARBA" id="ARBA00023306"/>
    </source>
</evidence>
<feature type="repeat" description="ANK" evidence="5">
    <location>
        <begin position="150"/>
        <end position="171"/>
    </location>
</feature>
<dbReference type="InterPro" id="IPR036770">
    <property type="entry name" value="Ankyrin_rpt-contain_sf"/>
</dbReference>
<comment type="similarity">
    <text evidence="1">Belongs to the ANKLE2 family.</text>
</comment>
<feature type="domain" description="ANKLE2 third alpha/beta" evidence="6">
    <location>
        <begin position="237"/>
        <end position="297"/>
    </location>
</feature>